<dbReference type="SUPFAM" id="SSF53474">
    <property type="entry name" value="alpha/beta-Hydrolases"/>
    <property type="match status" value="1"/>
</dbReference>
<dbReference type="InterPro" id="IPR000073">
    <property type="entry name" value="AB_hydrolase_1"/>
</dbReference>
<proteinExistence type="predicted"/>
<dbReference type="GO" id="GO:0016787">
    <property type="term" value="F:hydrolase activity"/>
    <property type="evidence" value="ECO:0007669"/>
    <property type="project" value="UniProtKB-KW"/>
</dbReference>
<keyword evidence="1 3" id="KW-0378">Hydrolase</keyword>
<dbReference type="PANTHER" id="PTHR46118:SF4">
    <property type="entry name" value="PROTEIN ABHD11"/>
    <property type="match status" value="1"/>
</dbReference>
<dbReference type="InterPro" id="IPR000639">
    <property type="entry name" value="Epox_hydrolase-like"/>
</dbReference>
<accession>A0A520RT17</accession>
<dbReference type="EMBL" id="SHAH01000128">
    <property type="protein sequence ID" value="RZO73345.1"/>
    <property type="molecule type" value="Genomic_DNA"/>
</dbReference>
<protein>
    <submittedName>
        <fullName evidence="3">Alpha/beta fold hydrolase</fullName>
    </submittedName>
</protein>
<dbReference type="Pfam" id="PF12697">
    <property type="entry name" value="Abhydrolase_6"/>
    <property type="match status" value="1"/>
</dbReference>
<name>A0A520RT17_9GAMM</name>
<feature type="domain" description="AB hydrolase-1" evidence="2">
    <location>
        <begin position="21"/>
        <end position="254"/>
    </location>
</feature>
<dbReference type="PANTHER" id="PTHR46118">
    <property type="entry name" value="PROTEIN ABHD11"/>
    <property type="match status" value="1"/>
</dbReference>
<gene>
    <name evidence="3" type="ORF">EVA69_06740</name>
</gene>
<evidence type="ECO:0000313" key="4">
    <source>
        <dbReference type="Proteomes" id="UP000320404"/>
    </source>
</evidence>
<evidence type="ECO:0000313" key="3">
    <source>
        <dbReference type="EMBL" id="RZO73345.1"/>
    </source>
</evidence>
<dbReference type="Proteomes" id="UP000320404">
    <property type="component" value="Unassembled WGS sequence"/>
</dbReference>
<organism evidence="3 4">
    <name type="scientific">OM182 bacterium</name>
    <dbReference type="NCBI Taxonomy" id="2510334"/>
    <lineage>
        <taxon>Bacteria</taxon>
        <taxon>Pseudomonadati</taxon>
        <taxon>Pseudomonadota</taxon>
        <taxon>Gammaproteobacteria</taxon>
        <taxon>OMG group</taxon>
        <taxon>OM182 clade</taxon>
    </lineage>
</organism>
<dbReference type="AlphaFoldDB" id="A0A520RT17"/>
<reference evidence="3 4" key="1">
    <citation type="submission" date="2019-02" db="EMBL/GenBank/DDBJ databases">
        <title>Prokaryotic population dynamics and viral predation in marine succession experiment using metagenomics: the confinement effect.</title>
        <authorList>
            <person name="Haro-Moreno J.M."/>
            <person name="Rodriguez-Valera F."/>
            <person name="Lopez-Perez M."/>
        </authorList>
    </citation>
    <scope>NUCLEOTIDE SEQUENCE [LARGE SCALE GENOMIC DNA]</scope>
    <source>
        <strain evidence="3">MED-G158</strain>
    </source>
</reference>
<evidence type="ECO:0000256" key="1">
    <source>
        <dbReference type="ARBA" id="ARBA00022801"/>
    </source>
</evidence>
<dbReference type="InterPro" id="IPR029058">
    <property type="entry name" value="AB_hydrolase_fold"/>
</dbReference>
<evidence type="ECO:0000259" key="2">
    <source>
        <dbReference type="Pfam" id="PF12697"/>
    </source>
</evidence>
<dbReference type="PRINTS" id="PR00412">
    <property type="entry name" value="EPOXHYDRLASE"/>
</dbReference>
<comment type="caution">
    <text evidence="3">The sequence shown here is derived from an EMBL/GenBank/DDBJ whole genome shotgun (WGS) entry which is preliminary data.</text>
</comment>
<dbReference type="Gene3D" id="3.40.50.1820">
    <property type="entry name" value="alpha/beta hydrolase"/>
    <property type="match status" value="1"/>
</dbReference>
<sequence>MIKLTAIPLSFRKYSDDGPALLVLHGLFGSQANWGWHCKQFAEHFSVYGVDLRNHGDSPHAAEFNYPVMADDVAALIVDLGLQDCVILGHSMGGKVGMELALTQPNLIERLLVVDIAPVSYPEQAEGHLRVIAGMKALPLESIASRREAEEFLRDYIIDEPTRKFVLTNLQRRPEGGFRWRLNLAAIDASYDALRVMPAHAGSFEKPTLFVKGAESAYIQSSHKEEILSLFPDSDVKIIMGAGHWLHADKPQAFKKIAMDFLCAGA</sequence>